<accession>A0A0B1T658</accession>
<dbReference type="EMBL" id="KN551188">
    <property type="protein sequence ID" value="KHJ92704.1"/>
    <property type="molecule type" value="Genomic_DNA"/>
</dbReference>
<protein>
    <submittedName>
        <fullName evidence="2">Uncharacterized protein</fullName>
    </submittedName>
</protein>
<gene>
    <name evidence="2" type="ORF">OESDEN_07402</name>
</gene>
<dbReference type="Proteomes" id="UP000053660">
    <property type="component" value="Unassembled WGS sequence"/>
</dbReference>
<proteinExistence type="predicted"/>
<sequence>MTKRLAEELSHTLTVCSTLCDEVEGKYKATFKKHIWYDHASEDILSSGNPAEYSSSMFESHYRLMKIGIHVGNTRSPAKSSYGLHCFRLLIAEEIKHRVNDGDDLVKKELDSILDKDNDGAPTVFKNKMNSRSPPPDFDDCESEPSITYRWDPFCQQQSPGDALLASDYLEAAGTSASSAGTSANSAENRKEYLEIGAPQEFGSVFGRVAKQRRVRAEQLKVSSQTNKATSSSGSKDKLQCVRKRSSPIDSAEIFDQLLEKHKRAKLADAAIIGSFKMKEVHISEVMDLAVELEQSNPAAFKVIRALTPFLAQTKATTDKCDSTVESLKTLRLRVYNSQKERKAKRIHGFGASDPPQSGAFYLKPNEICKGGDLRDLYTRLKSTRQVLSDSQEISFFNCFVYSIVREFYHPHMWERITVRERARHNDNVEIDKDAIIAFVRAVFESNGIRLEKTFDHDVFDMLKVALINFRRQVRGRVLESDKSASSTACFETSDVNVMSVDPEDTNVCGSKEDVENVPP</sequence>
<reference evidence="2 3" key="1">
    <citation type="submission" date="2014-03" db="EMBL/GenBank/DDBJ databases">
        <title>Draft genome of the hookworm Oesophagostomum dentatum.</title>
        <authorList>
            <person name="Mitreva M."/>
        </authorList>
    </citation>
    <scope>NUCLEOTIDE SEQUENCE [LARGE SCALE GENOMIC DNA]</scope>
    <source>
        <strain evidence="2 3">OD-Hann</strain>
    </source>
</reference>
<keyword evidence="3" id="KW-1185">Reference proteome</keyword>
<evidence type="ECO:0000313" key="2">
    <source>
        <dbReference type="EMBL" id="KHJ92704.1"/>
    </source>
</evidence>
<organism evidence="2 3">
    <name type="scientific">Oesophagostomum dentatum</name>
    <name type="common">Nodular worm</name>
    <dbReference type="NCBI Taxonomy" id="61180"/>
    <lineage>
        <taxon>Eukaryota</taxon>
        <taxon>Metazoa</taxon>
        <taxon>Ecdysozoa</taxon>
        <taxon>Nematoda</taxon>
        <taxon>Chromadorea</taxon>
        <taxon>Rhabditida</taxon>
        <taxon>Rhabditina</taxon>
        <taxon>Rhabditomorpha</taxon>
        <taxon>Strongyloidea</taxon>
        <taxon>Strongylidae</taxon>
        <taxon>Oesophagostomum</taxon>
    </lineage>
</organism>
<feature type="compositionally biased region" description="Polar residues" evidence="1">
    <location>
        <begin position="221"/>
        <end position="234"/>
    </location>
</feature>
<evidence type="ECO:0000256" key="1">
    <source>
        <dbReference type="SAM" id="MobiDB-lite"/>
    </source>
</evidence>
<dbReference type="AlphaFoldDB" id="A0A0B1T658"/>
<name>A0A0B1T658_OESDE</name>
<evidence type="ECO:0000313" key="3">
    <source>
        <dbReference type="Proteomes" id="UP000053660"/>
    </source>
</evidence>
<feature type="region of interest" description="Disordered" evidence="1">
    <location>
        <begin position="219"/>
        <end position="238"/>
    </location>
</feature>
<dbReference type="OrthoDB" id="5907631at2759"/>